<reference evidence="2" key="2">
    <citation type="submission" date="2012-06" db="EMBL/GenBank/DDBJ databases">
        <authorList>
            <person name="Yu Y."/>
            <person name="Currie J."/>
            <person name="Lomeli R."/>
            <person name="Angelova A."/>
            <person name="Collura K."/>
            <person name="Wissotski M."/>
            <person name="Campos D."/>
            <person name="Kudrna D."/>
            <person name="Golser W."/>
            <person name="Ashely E."/>
            <person name="Descour A."/>
            <person name="Fernandes J."/>
            <person name="Soderlund C."/>
            <person name="Walbot V."/>
        </authorList>
    </citation>
    <scope>NUCLEOTIDE SEQUENCE</scope>
    <source>
        <strain evidence="2">B73</strain>
    </source>
</reference>
<feature type="region of interest" description="Disordered" evidence="1">
    <location>
        <begin position="45"/>
        <end position="80"/>
    </location>
</feature>
<name>C4J8F1_MAIZE</name>
<proteinExistence type="evidence at transcript level"/>
<dbReference type="EMBL" id="BT087098">
    <property type="protein sequence ID" value="ACR37451.1"/>
    <property type="molecule type" value="mRNA"/>
</dbReference>
<reference evidence="2" key="1">
    <citation type="journal article" date="2009" name="PLoS Genet.">
        <title>Sequencing, mapping, and analysis of 27,455 maize full-length cDNAs.</title>
        <authorList>
            <person name="Soderlund C."/>
            <person name="Descour A."/>
            <person name="Kudrna D."/>
            <person name="Bomhoff M."/>
            <person name="Boyd L."/>
            <person name="Currie J."/>
            <person name="Angelova A."/>
            <person name="Collura K."/>
            <person name="Wissotski M."/>
            <person name="Ashley E."/>
            <person name="Morrow D."/>
            <person name="Fernandes J."/>
            <person name="Walbot V."/>
            <person name="Yu Y."/>
        </authorList>
    </citation>
    <scope>NUCLEOTIDE SEQUENCE</scope>
    <source>
        <strain evidence="2">B73</strain>
    </source>
</reference>
<sequence length="116" mass="11890">MAPAQLGEDALHEAARRLGREQLLGGLGFGELGLGRALVVGRRRGEGREGGAGHGVLGSARRGLPHEWHRPRGGDAVVDAEGGVGDGGGVVLAEEAPVGCTRPLLLHGGQERLRLA</sequence>
<accession>C4J8F1</accession>
<evidence type="ECO:0000256" key="1">
    <source>
        <dbReference type="SAM" id="MobiDB-lite"/>
    </source>
</evidence>
<evidence type="ECO:0000313" key="2">
    <source>
        <dbReference type="EMBL" id="ACR37451.1"/>
    </source>
</evidence>
<protein>
    <submittedName>
        <fullName evidence="2">Uncharacterized protein</fullName>
    </submittedName>
</protein>
<dbReference type="AlphaFoldDB" id="C4J8F1"/>
<feature type="compositionally biased region" description="Basic and acidic residues" evidence="1">
    <location>
        <begin position="64"/>
        <end position="73"/>
    </location>
</feature>
<organism evidence="2">
    <name type="scientific">Zea mays</name>
    <name type="common">Maize</name>
    <dbReference type="NCBI Taxonomy" id="4577"/>
    <lineage>
        <taxon>Eukaryota</taxon>
        <taxon>Viridiplantae</taxon>
        <taxon>Streptophyta</taxon>
        <taxon>Embryophyta</taxon>
        <taxon>Tracheophyta</taxon>
        <taxon>Spermatophyta</taxon>
        <taxon>Magnoliopsida</taxon>
        <taxon>Liliopsida</taxon>
        <taxon>Poales</taxon>
        <taxon>Poaceae</taxon>
        <taxon>PACMAD clade</taxon>
        <taxon>Panicoideae</taxon>
        <taxon>Andropogonodae</taxon>
        <taxon>Andropogoneae</taxon>
        <taxon>Tripsacinae</taxon>
        <taxon>Zea</taxon>
    </lineage>
</organism>